<protein>
    <submittedName>
        <fullName evidence="2">Uncharacterized protein</fullName>
    </submittedName>
</protein>
<sequence>MGTALKILFSDLPHSHYSSSADGTAQVPFQLTRNEVIALFQSFGRYSSSIWEVNEFRQALKPELDIAFKAGKAEL</sequence>
<name>A0AC34Q4P5_9BILA</name>
<organism evidence="1 2">
    <name type="scientific">Panagrolaimus sp. JU765</name>
    <dbReference type="NCBI Taxonomy" id="591449"/>
    <lineage>
        <taxon>Eukaryota</taxon>
        <taxon>Metazoa</taxon>
        <taxon>Ecdysozoa</taxon>
        <taxon>Nematoda</taxon>
        <taxon>Chromadorea</taxon>
        <taxon>Rhabditida</taxon>
        <taxon>Tylenchina</taxon>
        <taxon>Panagrolaimomorpha</taxon>
        <taxon>Panagrolaimoidea</taxon>
        <taxon>Panagrolaimidae</taxon>
        <taxon>Panagrolaimus</taxon>
    </lineage>
</organism>
<dbReference type="WBParaSite" id="JU765_v2.g12974.t1">
    <property type="protein sequence ID" value="JU765_v2.g12974.t1"/>
    <property type="gene ID" value="JU765_v2.g12974"/>
</dbReference>
<evidence type="ECO:0000313" key="1">
    <source>
        <dbReference type="Proteomes" id="UP000887576"/>
    </source>
</evidence>
<reference evidence="2" key="1">
    <citation type="submission" date="2022-11" db="UniProtKB">
        <authorList>
            <consortium name="WormBaseParasite"/>
        </authorList>
    </citation>
    <scope>IDENTIFICATION</scope>
</reference>
<dbReference type="Proteomes" id="UP000887576">
    <property type="component" value="Unplaced"/>
</dbReference>
<accession>A0AC34Q4P5</accession>
<evidence type="ECO:0000313" key="2">
    <source>
        <dbReference type="WBParaSite" id="JU765_v2.g12974.t1"/>
    </source>
</evidence>
<proteinExistence type="predicted"/>